<keyword evidence="3" id="KW-0479">Metal-binding</keyword>
<dbReference type="Gene3D" id="1.10.10.1100">
    <property type="entry name" value="BFD-like [2Fe-2S]-binding domain"/>
    <property type="match status" value="1"/>
</dbReference>
<evidence type="ECO:0000256" key="7">
    <source>
        <dbReference type="ARBA" id="ARBA00039386"/>
    </source>
</evidence>
<evidence type="ECO:0000256" key="2">
    <source>
        <dbReference type="ARBA" id="ARBA00022714"/>
    </source>
</evidence>
<dbReference type="PANTHER" id="PTHR37424">
    <property type="entry name" value="BACTERIOFERRITIN-ASSOCIATED FERREDOXIN"/>
    <property type="match status" value="1"/>
</dbReference>
<accession>A0A4Q0Q6M1</accession>
<evidence type="ECO:0000256" key="3">
    <source>
        <dbReference type="ARBA" id="ARBA00022723"/>
    </source>
</evidence>
<evidence type="ECO:0000313" key="10">
    <source>
        <dbReference type="EMBL" id="RXG84314.1"/>
    </source>
</evidence>
<keyword evidence="4" id="KW-0249">Electron transport</keyword>
<dbReference type="EMBL" id="RKMK01000076">
    <property type="protein sequence ID" value="RXG84314.1"/>
    <property type="molecule type" value="Genomic_DNA"/>
</dbReference>
<comment type="similarity">
    <text evidence="8">Belongs to the Bfd family.</text>
</comment>
<proteinExistence type="inferred from homology"/>
<keyword evidence="5" id="KW-0408">Iron</keyword>
<dbReference type="PANTHER" id="PTHR37424:SF1">
    <property type="entry name" value="BACTERIOFERRITIN-ASSOCIATED FERREDOXIN"/>
    <property type="match status" value="1"/>
</dbReference>
<dbReference type="RefSeq" id="WP_128936096.1">
    <property type="nucleotide sequence ID" value="NZ_CP022221.1"/>
</dbReference>
<evidence type="ECO:0000256" key="6">
    <source>
        <dbReference type="ARBA" id="ARBA00023014"/>
    </source>
</evidence>
<evidence type="ECO:0000256" key="8">
    <source>
        <dbReference type="ARBA" id="ARBA00046332"/>
    </source>
</evidence>
<keyword evidence="6" id="KW-0411">Iron-sulfur</keyword>
<dbReference type="AlphaFoldDB" id="A0A4Q0Q6M1"/>
<organism evidence="10 11">
    <name type="scientific">Bradyrhizobium zhanjiangense</name>
    <dbReference type="NCBI Taxonomy" id="1325107"/>
    <lineage>
        <taxon>Bacteria</taxon>
        <taxon>Pseudomonadati</taxon>
        <taxon>Pseudomonadota</taxon>
        <taxon>Alphaproteobacteria</taxon>
        <taxon>Hyphomicrobiales</taxon>
        <taxon>Nitrobacteraceae</taxon>
        <taxon>Bradyrhizobium</taxon>
    </lineage>
</organism>
<keyword evidence="1" id="KW-0813">Transport</keyword>
<name>A0A4Q0Q6M1_9BRAD</name>
<dbReference type="InterPro" id="IPR052371">
    <property type="entry name" value="BFD-associated_ferredoxin"/>
</dbReference>
<dbReference type="FunFam" id="1.10.10.1100:FF:000015">
    <property type="entry name" value="Bacterioferritin"/>
    <property type="match status" value="1"/>
</dbReference>
<keyword evidence="2" id="KW-0001">2Fe-2S</keyword>
<evidence type="ECO:0000256" key="1">
    <source>
        <dbReference type="ARBA" id="ARBA00022448"/>
    </source>
</evidence>
<reference evidence="10 11" key="1">
    <citation type="submission" date="2018-11" db="EMBL/GenBank/DDBJ databases">
        <title>Bradyrhizobium sp. nov., isolated from effective nodules of peanut in China.</title>
        <authorList>
            <person name="Li Y."/>
        </authorList>
    </citation>
    <scope>NUCLEOTIDE SEQUENCE [LARGE SCALE GENOMIC DNA]</scope>
    <source>
        <strain evidence="10 11">CCBAU 51770</strain>
    </source>
</reference>
<dbReference type="GO" id="GO:0046872">
    <property type="term" value="F:metal ion binding"/>
    <property type="evidence" value="ECO:0007669"/>
    <property type="project" value="UniProtKB-KW"/>
</dbReference>
<evidence type="ECO:0000256" key="4">
    <source>
        <dbReference type="ARBA" id="ARBA00022982"/>
    </source>
</evidence>
<dbReference type="InterPro" id="IPR041854">
    <property type="entry name" value="BFD-like_2Fe2S-bd_dom_sf"/>
</dbReference>
<protein>
    <recommendedName>
        <fullName evidence="7">Bacterioferritin-associated ferredoxin</fullName>
    </recommendedName>
</protein>
<dbReference type="Pfam" id="PF04324">
    <property type="entry name" value="Fer2_BFD"/>
    <property type="match status" value="1"/>
</dbReference>
<dbReference type="InterPro" id="IPR007419">
    <property type="entry name" value="BFD-like_2Fe2S-bd_dom"/>
</dbReference>
<evidence type="ECO:0000313" key="11">
    <source>
        <dbReference type="Proteomes" id="UP000290174"/>
    </source>
</evidence>
<sequence>MIVCSCNVLSDDDIRAAVAESDDAVRHAKQVYGCLGCSAECGRCARTIKTIIDEALGPCAQSCCAGCPHSLAVAANDETAEPAQFALAAC</sequence>
<gene>
    <name evidence="10" type="ORF">EAS61_39275</name>
</gene>
<comment type="caution">
    <text evidence="10">The sequence shown here is derived from an EMBL/GenBank/DDBJ whole genome shotgun (WGS) entry which is preliminary data.</text>
</comment>
<evidence type="ECO:0000256" key="5">
    <source>
        <dbReference type="ARBA" id="ARBA00023004"/>
    </source>
</evidence>
<evidence type="ECO:0000259" key="9">
    <source>
        <dbReference type="Pfam" id="PF04324"/>
    </source>
</evidence>
<feature type="domain" description="BFD-like [2Fe-2S]-binding" evidence="9">
    <location>
        <begin position="2"/>
        <end position="54"/>
    </location>
</feature>
<dbReference type="GO" id="GO:0051537">
    <property type="term" value="F:2 iron, 2 sulfur cluster binding"/>
    <property type="evidence" value="ECO:0007669"/>
    <property type="project" value="UniProtKB-KW"/>
</dbReference>
<dbReference type="Proteomes" id="UP000290174">
    <property type="component" value="Unassembled WGS sequence"/>
</dbReference>